<feature type="region of interest" description="Disordered" evidence="1">
    <location>
        <begin position="1"/>
        <end position="20"/>
    </location>
</feature>
<evidence type="ECO:0000313" key="3">
    <source>
        <dbReference type="EMBL" id="MBO1077527.1"/>
    </source>
</evidence>
<evidence type="ECO:0000256" key="1">
    <source>
        <dbReference type="SAM" id="MobiDB-lite"/>
    </source>
</evidence>
<evidence type="ECO:0000313" key="4">
    <source>
        <dbReference type="Proteomes" id="UP001518989"/>
    </source>
</evidence>
<feature type="signal peptide" evidence="2">
    <location>
        <begin position="1"/>
        <end position="22"/>
    </location>
</feature>
<gene>
    <name evidence="3" type="ORF">IAI61_00685</name>
</gene>
<dbReference type="EMBL" id="JACTNG010000001">
    <property type="protein sequence ID" value="MBO1077527.1"/>
    <property type="molecule type" value="Genomic_DNA"/>
</dbReference>
<dbReference type="Proteomes" id="UP001518989">
    <property type="component" value="Unassembled WGS sequence"/>
</dbReference>
<proteinExistence type="predicted"/>
<dbReference type="RefSeq" id="WP_237180347.1">
    <property type="nucleotide sequence ID" value="NZ_CP061177.1"/>
</dbReference>
<comment type="caution">
    <text evidence="3">The sequence shown here is derived from an EMBL/GenBank/DDBJ whole genome shotgun (WGS) entry which is preliminary data.</text>
</comment>
<accession>A0ABS3KJ86</accession>
<feature type="chain" id="PRO_5046975995" evidence="2">
    <location>
        <begin position="23"/>
        <end position="74"/>
    </location>
</feature>
<name>A0ABS3KJ86_9PROT</name>
<keyword evidence="2" id="KW-0732">Signal</keyword>
<reference evidence="3 4" key="1">
    <citation type="submission" date="2020-09" db="EMBL/GenBank/DDBJ databases">
        <title>Roseomonas.</title>
        <authorList>
            <person name="Zhu W."/>
        </authorList>
    </citation>
    <scope>NUCLEOTIDE SEQUENCE [LARGE SCALE GENOMIC DNA]</scope>
    <source>
        <strain evidence="3 4">573</strain>
    </source>
</reference>
<evidence type="ECO:0000256" key="2">
    <source>
        <dbReference type="SAM" id="SignalP"/>
    </source>
</evidence>
<organism evidence="3 4">
    <name type="scientific">Roseomonas haemaphysalidis</name>
    <dbReference type="NCBI Taxonomy" id="2768162"/>
    <lineage>
        <taxon>Bacteria</taxon>
        <taxon>Pseudomonadati</taxon>
        <taxon>Pseudomonadota</taxon>
        <taxon>Alphaproteobacteria</taxon>
        <taxon>Acetobacterales</taxon>
        <taxon>Roseomonadaceae</taxon>
        <taxon>Roseomonas</taxon>
    </lineage>
</organism>
<sequence>MKAPKPVVVTASPAAAAPPATATPAAVAATAQAARLENQDRAKRGLAGTIATSERGVLAAAAPLAAPRKTLLGE</sequence>
<protein>
    <submittedName>
        <fullName evidence="3">Uncharacterized protein</fullName>
    </submittedName>
</protein>
<keyword evidence="4" id="KW-1185">Reference proteome</keyword>